<evidence type="ECO:0000313" key="13">
    <source>
        <dbReference type="Proteomes" id="UP001549920"/>
    </source>
</evidence>
<keyword evidence="8" id="KW-0333">Golgi apparatus</keyword>
<comment type="similarity">
    <text evidence="2">Belongs to the GOSR1 family.</text>
</comment>
<accession>A0ABR3HBE4</accession>
<evidence type="ECO:0000256" key="3">
    <source>
        <dbReference type="ARBA" id="ARBA00015612"/>
    </source>
</evidence>
<comment type="subcellular location">
    <subcellularLocation>
        <location evidence="1">Golgi apparatus membrane</location>
        <topology evidence="1">Single-pass type IV membrane protein</topology>
    </subcellularLocation>
</comment>
<evidence type="ECO:0000256" key="11">
    <source>
        <dbReference type="SAM" id="Phobius"/>
    </source>
</evidence>
<keyword evidence="9 11" id="KW-0472">Membrane</keyword>
<evidence type="ECO:0000313" key="12">
    <source>
        <dbReference type="EMBL" id="KAL0867596.1"/>
    </source>
</evidence>
<evidence type="ECO:0000256" key="6">
    <source>
        <dbReference type="ARBA" id="ARBA00022927"/>
    </source>
</evidence>
<keyword evidence="7 11" id="KW-1133">Transmembrane helix</keyword>
<evidence type="ECO:0000256" key="7">
    <source>
        <dbReference type="ARBA" id="ARBA00022989"/>
    </source>
</evidence>
<evidence type="ECO:0000256" key="8">
    <source>
        <dbReference type="ARBA" id="ARBA00023034"/>
    </source>
</evidence>
<protein>
    <recommendedName>
        <fullName evidence="3">Golgi SNAP receptor complex member 1</fullName>
    </recommendedName>
</protein>
<keyword evidence="4" id="KW-0813">Transport</keyword>
<feature type="region of interest" description="Disordered" evidence="10">
    <location>
        <begin position="33"/>
        <end position="63"/>
    </location>
</feature>
<dbReference type="PANTHER" id="PTHR21094:SF2">
    <property type="entry name" value="GOLGI SNAP RECEPTOR COMPLEX MEMBER 1"/>
    <property type="match status" value="1"/>
</dbReference>
<name>A0ABR3HBE4_LOXSC</name>
<evidence type="ECO:0000256" key="9">
    <source>
        <dbReference type="ARBA" id="ARBA00023136"/>
    </source>
</evidence>
<organism evidence="12 13">
    <name type="scientific">Loxostege sticticalis</name>
    <name type="common">Beet webworm moth</name>
    <dbReference type="NCBI Taxonomy" id="481309"/>
    <lineage>
        <taxon>Eukaryota</taxon>
        <taxon>Metazoa</taxon>
        <taxon>Ecdysozoa</taxon>
        <taxon>Arthropoda</taxon>
        <taxon>Hexapoda</taxon>
        <taxon>Insecta</taxon>
        <taxon>Pterygota</taxon>
        <taxon>Neoptera</taxon>
        <taxon>Endopterygota</taxon>
        <taxon>Lepidoptera</taxon>
        <taxon>Glossata</taxon>
        <taxon>Ditrysia</taxon>
        <taxon>Pyraloidea</taxon>
        <taxon>Crambidae</taxon>
        <taxon>Pyraustinae</taxon>
        <taxon>Loxostege</taxon>
    </lineage>
</organism>
<dbReference type="PANTHER" id="PTHR21094">
    <property type="entry name" value="GOS-28 SNARE- RELATED"/>
    <property type="match status" value="1"/>
</dbReference>
<dbReference type="Proteomes" id="UP001549920">
    <property type="component" value="Unassembled WGS sequence"/>
</dbReference>
<keyword evidence="13" id="KW-1185">Reference proteome</keyword>
<comment type="caution">
    <text evidence="12">The sequence shown here is derived from an EMBL/GenBank/DDBJ whole genome shotgun (WGS) entry which is preliminary data.</text>
</comment>
<evidence type="ECO:0000256" key="1">
    <source>
        <dbReference type="ARBA" id="ARBA00004409"/>
    </source>
</evidence>
<gene>
    <name evidence="12" type="ORF">ABMA27_008359</name>
</gene>
<feature type="transmembrane region" description="Helical" evidence="11">
    <location>
        <begin position="133"/>
        <end position="151"/>
    </location>
</feature>
<dbReference type="Pfam" id="PF12352">
    <property type="entry name" value="V-SNARE_C"/>
    <property type="match status" value="1"/>
</dbReference>
<evidence type="ECO:0000256" key="4">
    <source>
        <dbReference type="ARBA" id="ARBA00022448"/>
    </source>
</evidence>
<reference evidence="12 13" key="1">
    <citation type="submission" date="2024-06" db="EMBL/GenBank/DDBJ databases">
        <title>A chromosome-level genome assembly of beet webworm, Loxostege sticticalis.</title>
        <authorList>
            <person name="Zhang Y."/>
        </authorList>
    </citation>
    <scope>NUCLEOTIDE SEQUENCE [LARGE SCALE GENOMIC DNA]</scope>
    <source>
        <strain evidence="12">AQ026</strain>
        <tissue evidence="12">Whole body</tissue>
    </source>
</reference>
<sequence length="152" mass="17520">MAEMAPGGAATMHTIKRHREILMDYQQEFSKTSARVQARRSREELLRGSSPPPGAASGLNRRDQYAKEANHLHSSHILVDEQINIAMEAREHLTSQRQTFKRIQTRFNDITNRFPMLNSLMYRINARKRRDSLIVGIVVAVCTFLLLLYAFH</sequence>
<proteinExistence type="inferred from homology"/>
<dbReference type="InterPro" id="IPR023601">
    <property type="entry name" value="Golgi_SNAP_su1"/>
</dbReference>
<dbReference type="PIRSF" id="PIRSF028865">
    <property type="entry name" value="Membrin-2"/>
    <property type="match status" value="1"/>
</dbReference>
<evidence type="ECO:0000256" key="10">
    <source>
        <dbReference type="SAM" id="MobiDB-lite"/>
    </source>
</evidence>
<dbReference type="EMBL" id="JBEUOH010000022">
    <property type="protein sequence ID" value="KAL0867596.1"/>
    <property type="molecule type" value="Genomic_DNA"/>
</dbReference>
<evidence type="ECO:0000256" key="5">
    <source>
        <dbReference type="ARBA" id="ARBA00022692"/>
    </source>
</evidence>
<evidence type="ECO:0000256" key="2">
    <source>
        <dbReference type="ARBA" id="ARBA00008473"/>
    </source>
</evidence>
<keyword evidence="6" id="KW-0653">Protein transport</keyword>
<keyword evidence="5 11" id="KW-0812">Transmembrane</keyword>
<dbReference type="InterPro" id="IPR027027">
    <property type="entry name" value="GOSR2/Membrin/Bos1"/>
</dbReference>